<reference evidence="3" key="1">
    <citation type="journal article" date="2014" name="Environ. Microbiol.">
        <title>Comparative genomics of the marine bacterial genus Glaciecola reveals the high degree of genomic diversity and genomic characteristic for cold adaptation.</title>
        <authorList>
            <person name="Qin Q.L."/>
            <person name="Xie B.B."/>
            <person name="Yu Y."/>
            <person name="Shu Y.L."/>
            <person name="Rong J.C."/>
            <person name="Zhang Y.J."/>
            <person name="Zhao D.L."/>
            <person name="Chen X.L."/>
            <person name="Zhang X.Y."/>
            <person name="Chen B."/>
            <person name="Zhou B.C."/>
            <person name="Zhang Y.Z."/>
        </authorList>
    </citation>
    <scope>NUCLEOTIDE SEQUENCE [LARGE SCALE GENOMIC DNA]</scope>
    <source>
        <strain evidence="3">ACAM 615</strain>
    </source>
</reference>
<evidence type="ECO:0000256" key="1">
    <source>
        <dbReference type="ARBA" id="ARBA00006484"/>
    </source>
</evidence>
<dbReference type="Pfam" id="PF13561">
    <property type="entry name" value="adh_short_C2"/>
    <property type="match status" value="1"/>
</dbReference>
<dbReference type="AlphaFoldDB" id="K6ZZB4"/>
<dbReference type="PANTHER" id="PTHR42760">
    <property type="entry name" value="SHORT-CHAIN DEHYDROGENASES/REDUCTASES FAMILY MEMBER"/>
    <property type="match status" value="1"/>
</dbReference>
<dbReference type="Gene3D" id="3.40.50.720">
    <property type="entry name" value="NAD(P)-binding Rossmann-like Domain"/>
    <property type="match status" value="1"/>
</dbReference>
<evidence type="ECO:0000313" key="3">
    <source>
        <dbReference type="Proteomes" id="UP000006251"/>
    </source>
</evidence>
<dbReference type="PRINTS" id="PR00081">
    <property type="entry name" value="GDHRDH"/>
</dbReference>
<dbReference type="OrthoDB" id="9787298at2"/>
<comment type="caution">
    <text evidence="2">The sequence shown here is derived from an EMBL/GenBank/DDBJ whole genome shotgun (WGS) entry which is preliminary data.</text>
</comment>
<dbReference type="EMBL" id="BAEQ01000028">
    <property type="protein sequence ID" value="GAC28630.1"/>
    <property type="molecule type" value="Genomic_DNA"/>
</dbReference>
<sequence>MSNNKTVLITGAASGIGFNIAKVFYNAGYQVVMTDKDPELLYQSAKKVGVDVISLILDVTSKKQWTSTIDEIVKQTGKLNCLINNAGIGSPNDIEKICEKHWDMTLDINLKGVMWGCHFGLKEIKQHGGSIINISSIMGKKPMSNIPAYAASKAGVISLTKTMALWAAENNYPVRCNTILPGFTRTAMMDQALKDSDDPESLLSGFKKLSPINDLVSTQSIAEMALFLDSDKAQHITGAEFVVDGGYCI</sequence>
<keyword evidence="3" id="KW-1185">Reference proteome</keyword>
<dbReference type="GO" id="GO:0016616">
    <property type="term" value="F:oxidoreductase activity, acting on the CH-OH group of donors, NAD or NADP as acceptor"/>
    <property type="evidence" value="ECO:0007669"/>
    <property type="project" value="TreeGrafter"/>
</dbReference>
<dbReference type="Proteomes" id="UP000006251">
    <property type="component" value="Unassembled WGS sequence"/>
</dbReference>
<dbReference type="RefSeq" id="WP_006010933.1">
    <property type="nucleotide sequence ID" value="NZ_BAEQ01000028.1"/>
</dbReference>
<organism evidence="2 3">
    <name type="scientific">Brumicola pallidula DSM 14239 = ACAM 615</name>
    <dbReference type="NCBI Taxonomy" id="1121922"/>
    <lineage>
        <taxon>Bacteria</taxon>
        <taxon>Pseudomonadati</taxon>
        <taxon>Pseudomonadota</taxon>
        <taxon>Gammaproteobacteria</taxon>
        <taxon>Alteromonadales</taxon>
        <taxon>Alteromonadaceae</taxon>
        <taxon>Brumicola</taxon>
    </lineage>
</organism>
<dbReference type="PROSITE" id="PS00061">
    <property type="entry name" value="ADH_SHORT"/>
    <property type="match status" value="1"/>
</dbReference>
<accession>K6ZZB4</accession>
<dbReference type="InterPro" id="IPR036291">
    <property type="entry name" value="NAD(P)-bd_dom_sf"/>
</dbReference>
<dbReference type="SUPFAM" id="SSF51735">
    <property type="entry name" value="NAD(P)-binding Rossmann-fold domains"/>
    <property type="match status" value="1"/>
</dbReference>
<name>K6ZZB4_9ALTE</name>
<proteinExistence type="inferred from homology"/>
<dbReference type="FunFam" id="3.40.50.720:FF:000084">
    <property type="entry name" value="Short-chain dehydrogenase reductase"/>
    <property type="match status" value="1"/>
</dbReference>
<dbReference type="CDD" id="cd05233">
    <property type="entry name" value="SDR_c"/>
    <property type="match status" value="1"/>
</dbReference>
<dbReference type="STRING" id="1121922.GCA_000428905_01940"/>
<dbReference type="PRINTS" id="PR00080">
    <property type="entry name" value="SDRFAMILY"/>
</dbReference>
<dbReference type="InterPro" id="IPR002347">
    <property type="entry name" value="SDR_fam"/>
</dbReference>
<protein>
    <submittedName>
        <fullName evidence="2">Uncharacterized protein</fullName>
    </submittedName>
</protein>
<dbReference type="InterPro" id="IPR020904">
    <property type="entry name" value="Sc_DH/Rdtase_CS"/>
</dbReference>
<evidence type="ECO:0000313" key="2">
    <source>
        <dbReference type="EMBL" id="GAC28630.1"/>
    </source>
</evidence>
<dbReference type="PANTHER" id="PTHR42760:SF124">
    <property type="entry name" value="SHORT-CHAIN DEHYDROGENASE_REDUCTASE"/>
    <property type="match status" value="1"/>
</dbReference>
<gene>
    <name evidence="2" type="ORF">GPAL_1767</name>
</gene>
<comment type="similarity">
    <text evidence="1">Belongs to the short-chain dehydrogenases/reductases (SDR) family.</text>
</comment>